<keyword evidence="2" id="KW-1185">Reference proteome</keyword>
<dbReference type="AlphaFoldDB" id="A0A6A5W6S4"/>
<evidence type="ECO:0000313" key="2">
    <source>
        <dbReference type="Proteomes" id="UP000799779"/>
    </source>
</evidence>
<dbReference type="Proteomes" id="UP000799779">
    <property type="component" value="Unassembled WGS sequence"/>
</dbReference>
<gene>
    <name evidence="1" type="ORF">P154DRAFT_579355</name>
</gene>
<name>A0A6A5W6S4_9PLEO</name>
<dbReference type="EMBL" id="ML977618">
    <property type="protein sequence ID" value="KAF1997027.1"/>
    <property type="molecule type" value="Genomic_DNA"/>
</dbReference>
<reference evidence="1" key="1">
    <citation type="journal article" date="2020" name="Stud. Mycol.">
        <title>101 Dothideomycetes genomes: a test case for predicting lifestyles and emergence of pathogens.</title>
        <authorList>
            <person name="Haridas S."/>
            <person name="Albert R."/>
            <person name="Binder M."/>
            <person name="Bloem J."/>
            <person name="Labutti K."/>
            <person name="Salamov A."/>
            <person name="Andreopoulos B."/>
            <person name="Baker S."/>
            <person name="Barry K."/>
            <person name="Bills G."/>
            <person name="Bluhm B."/>
            <person name="Cannon C."/>
            <person name="Castanera R."/>
            <person name="Culley D."/>
            <person name="Daum C."/>
            <person name="Ezra D."/>
            <person name="Gonzalez J."/>
            <person name="Henrissat B."/>
            <person name="Kuo A."/>
            <person name="Liang C."/>
            <person name="Lipzen A."/>
            <person name="Lutzoni F."/>
            <person name="Magnuson J."/>
            <person name="Mondo S."/>
            <person name="Nolan M."/>
            <person name="Ohm R."/>
            <person name="Pangilinan J."/>
            <person name="Park H.-J."/>
            <person name="Ramirez L."/>
            <person name="Alfaro M."/>
            <person name="Sun H."/>
            <person name="Tritt A."/>
            <person name="Yoshinaga Y."/>
            <person name="Zwiers L.-H."/>
            <person name="Turgeon B."/>
            <person name="Goodwin S."/>
            <person name="Spatafora J."/>
            <person name="Crous P."/>
            <person name="Grigoriev I."/>
        </authorList>
    </citation>
    <scope>NUCLEOTIDE SEQUENCE</scope>
    <source>
        <strain evidence="1">CBS 123094</strain>
    </source>
</reference>
<sequence length="162" mass="18678">MEDRKKGRIPEPKTKRSVETIHKCPASDCTLQNTAWMIPIPTLPPTQWINFMDPQVAWLLKSMASKLSSWVIDQGVLKKIQLKVGELFRLGRKINKEIREDPEAVEIDKELNMERVRIADIVVVLNEWVKEKGVKDIGTMGVDKMASRLYHWKIGGKEWENG</sequence>
<proteinExistence type="predicted"/>
<protein>
    <submittedName>
        <fullName evidence="1">Uncharacterized protein</fullName>
    </submittedName>
</protein>
<evidence type="ECO:0000313" key="1">
    <source>
        <dbReference type="EMBL" id="KAF1997027.1"/>
    </source>
</evidence>
<organism evidence="1 2">
    <name type="scientific">Amniculicola lignicola CBS 123094</name>
    <dbReference type="NCBI Taxonomy" id="1392246"/>
    <lineage>
        <taxon>Eukaryota</taxon>
        <taxon>Fungi</taxon>
        <taxon>Dikarya</taxon>
        <taxon>Ascomycota</taxon>
        <taxon>Pezizomycotina</taxon>
        <taxon>Dothideomycetes</taxon>
        <taxon>Pleosporomycetidae</taxon>
        <taxon>Pleosporales</taxon>
        <taxon>Amniculicolaceae</taxon>
        <taxon>Amniculicola</taxon>
    </lineage>
</organism>
<accession>A0A6A5W6S4</accession>